<proteinExistence type="predicted"/>
<dbReference type="Proteomes" id="UP000521748">
    <property type="component" value="Unassembled WGS sequence"/>
</dbReference>
<name>A0A7Y9LTM0_9MICC</name>
<dbReference type="Gene3D" id="3.40.50.720">
    <property type="entry name" value="NAD(P)-binding Rossmann-like Domain"/>
    <property type="match status" value="1"/>
</dbReference>
<dbReference type="AlphaFoldDB" id="A0A7Y9LTM0"/>
<comment type="caution">
    <text evidence="1">The sequence shown here is derived from an EMBL/GenBank/DDBJ whole genome shotgun (WGS) entry which is preliminary data.</text>
</comment>
<dbReference type="NCBIfam" id="TIGR03882">
    <property type="entry name" value="cyclo_dehyd_2"/>
    <property type="match status" value="1"/>
</dbReference>
<dbReference type="RefSeq" id="WP_179388988.1">
    <property type="nucleotide sequence ID" value="NZ_JACBYQ010000001.1"/>
</dbReference>
<protein>
    <submittedName>
        <fullName evidence="1">Bacteriocin biosynthesis cyclodehydratase domain-containing protein</fullName>
    </submittedName>
</protein>
<dbReference type="InterPro" id="IPR022291">
    <property type="entry name" value="Bacteriocin_synth_cyclodeHase"/>
</dbReference>
<reference evidence="1 2" key="1">
    <citation type="submission" date="2020-07" db="EMBL/GenBank/DDBJ databases">
        <title>Sequencing the genomes of 1000 actinobacteria strains.</title>
        <authorList>
            <person name="Klenk H.-P."/>
        </authorList>
    </citation>
    <scope>NUCLEOTIDE SEQUENCE [LARGE SCALE GENOMIC DNA]</scope>
    <source>
        <strain evidence="1 2">DSM 102047</strain>
    </source>
</reference>
<organism evidence="1 2">
    <name type="scientific">Psychromicrobium silvestre</name>
    <dbReference type="NCBI Taxonomy" id="1645614"/>
    <lineage>
        <taxon>Bacteria</taxon>
        <taxon>Bacillati</taxon>
        <taxon>Actinomycetota</taxon>
        <taxon>Actinomycetes</taxon>
        <taxon>Micrococcales</taxon>
        <taxon>Micrococcaceae</taxon>
        <taxon>Psychromicrobium</taxon>
    </lineage>
</organism>
<evidence type="ECO:0000313" key="1">
    <source>
        <dbReference type="EMBL" id="NYE95341.1"/>
    </source>
</evidence>
<evidence type="ECO:0000313" key="2">
    <source>
        <dbReference type="Proteomes" id="UP000521748"/>
    </source>
</evidence>
<keyword evidence="2" id="KW-1185">Reference proteome</keyword>
<accession>A0A7Y9LTM0</accession>
<dbReference type="EMBL" id="JACBYQ010000001">
    <property type="protein sequence ID" value="NYE95341.1"/>
    <property type="molecule type" value="Genomic_DNA"/>
</dbReference>
<sequence length="291" mass="30957">MDATYALAPGVRQADFEDSYVLVCGKSIVRFRENQDLAKALFGFLQSPRTVEEVAGGVPGLDRPGRLLAALHSAGILSRPSGLIGQLIGLAASAGTDTFYLDIPVELESRLPHTLGSSNGLSLTPGEQRTPTIVIRSGVPEMIERCRQLWATETCHLPVLPFDGGKLIIGPAVVPGLTACFECLMARKAAMTDWPDEYLRFHQGISAGGFTDADLALGVNLALRLAQGAFSQQLGELIGACTVFDPISLTMYSSRVWSVPRCPTCSKSGKLSTSYPWLAPTHSAAALSAPI</sequence>
<gene>
    <name evidence="1" type="ORF">FHU41_001562</name>
</gene>